<reference evidence="2 3" key="1">
    <citation type="submission" date="2019-05" db="EMBL/GenBank/DDBJ databases">
        <title>Another draft genome of Portunus trituberculatus and its Hox gene families provides insights of decapod evolution.</title>
        <authorList>
            <person name="Jeong J.-H."/>
            <person name="Song I."/>
            <person name="Kim S."/>
            <person name="Choi T."/>
            <person name="Kim D."/>
            <person name="Ryu S."/>
            <person name="Kim W."/>
        </authorList>
    </citation>
    <scope>NUCLEOTIDE SEQUENCE [LARGE SCALE GENOMIC DNA]</scope>
    <source>
        <tissue evidence="2">Muscle</tissue>
    </source>
</reference>
<dbReference type="AlphaFoldDB" id="A0A5B7K319"/>
<feature type="region of interest" description="Disordered" evidence="1">
    <location>
        <begin position="9"/>
        <end position="40"/>
    </location>
</feature>
<organism evidence="2 3">
    <name type="scientific">Portunus trituberculatus</name>
    <name type="common">Swimming crab</name>
    <name type="synonym">Neptunus trituberculatus</name>
    <dbReference type="NCBI Taxonomy" id="210409"/>
    <lineage>
        <taxon>Eukaryota</taxon>
        <taxon>Metazoa</taxon>
        <taxon>Ecdysozoa</taxon>
        <taxon>Arthropoda</taxon>
        <taxon>Crustacea</taxon>
        <taxon>Multicrustacea</taxon>
        <taxon>Malacostraca</taxon>
        <taxon>Eumalacostraca</taxon>
        <taxon>Eucarida</taxon>
        <taxon>Decapoda</taxon>
        <taxon>Pleocyemata</taxon>
        <taxon>Brachyura</taxon>
        <taxon>Eubrachyura</taxon>
        <taxon>Portunoidea</taxon>
        <taxon>Portunidae</taxon>
        <taxon>Portuninae</taxon>
        <taxon>Portunus</taxon>
    </lineage>
</organism>
<accession>A0A5B7K319</accession>
<comment type="caution">
    <text evidence="2">The sequence shown here is derived from an EMBL/GenBank/DDBJ whole genome shotgun (WGS) entry which is preliminary data.</text>
</comment>
<dbReference type="Proteomes" id="UP000324222">
    <property type="component" value="Unassembled WGS sequence"/>
</dbReference>
<evidence type="ECO:0000313" key="2">
    <source>
        <dbReference type="EMBL" id="MPD00957.1"/>
    </source>
</evidence>
<dbReference type="EMBL" id="VSRR010125096">
    <property type="protein sequence ID" value="MPD00957.1"/>
    <property type="molecule type" value="Genomic_DNA"/>
</dbReference>
<keyword evidence="3" id="KW-1185">Reference proteome</keyword>
<name>A0A5B7K319_PORTR</name>
<evidence type="ECO:0000256" key="1">
    <source>
        <dbReference type="SAM" id="MobiDB-lite"/>
    </source>
</evidence>
<evidence type="ECO:0000313" key="3">
    <source>
        <dbReference type="Proteomes" id="UP000324222"/>
    </source>
</evidence>
<sequence>MIWRQLRLRTMATQETQDKKRNRKTNWTPSFGPPIQNSHKNTPEQLLHSWLLQGSQKCCLEEQ</sequence>
<protein>
    <submittedName>
        <fullName evidence="2">Uncharacterized protein</fullName>
    </submittedName>
</protein>
<feature type="compositionally biased region" description="Polar residues" evidence="1">
    <location>
        <begin position="25"/>
        <end position="40"/>
    </location>
</feature>
<proteinExistence type="predicted"/>
<gene>
    <name evidence="2" type="ORF">E2C01_096464</name>
</gene>